<accession>A0ACC1A2B9</accession>
<gene>
    <name evidence="1" type="ORF">Patl1_11027</name>
</gene>
<sequence length="250" mass="28870">MTEKEEKQSRISVCLLFFQVAILWTLISLVIWISLKPKSPVYNITTHLAALHKPNSTFHNEELAMRNISIILNLEISNPNERIGICYDDINITLLYNHTLLGTESYPGFYQGYSKTAIRQVRMIVHPQLRRVIWSNSMDVRACLGTSVRYNYKIFKYKTTHHRMDMEAWVGIYRLRWESAEKNIELHQIMLKQIKHGRSHPATTFHHHDHHHLATTTNSATNPPKTQSQSSSPPSVAPPLLSNCPSLLHL</sequence>
<evidence type="ECO:0000313" key="2">
    <source>
        <dbReference type="Proteomes" id="UP001164250"/>
    </source>
</evidence>
<organism evidence="1 2">
    <name type="scientific">Pistacia atlantica</name>
    <dbReference type="NCBI Taxonomy" id="434234"/>
    <lineage>
        <taxon>Eukaryota</taxon>
        <taxon>Viridiplantae</taxon>
        <taxon>Streptophyta</taxon>
        <taxon>Embryophyta</taxon>
        <taxon>Tracheophyta</taxon>
        <taxon>Spermatophyta</taxon>
        <taxon>Magnoliopsida</taxon>
        <taxon>eudicotyledons</taxon>
        <taxon>Gunneridae</taxon>
        <taxon>Pentapetalae</taxon>
        <taxon>rosids</taxon>
        <taxon>malvids</taxon>
        <taxon>Sapindales</taxon>
        <taxon>Anacardiaceae</taxon>
        <taxon>Pistacia</taxon>
    </lineage>
</organism>
<dbReference type="EMBL" id="CM047908">
    <property type="protein sequence ID" value="KAJ0081635.1"/>
    <property type="molecule type" value="Genomic_DNA"/>
</dbReference>
<comment type="caution">
    <text evidence="1">The sequence shown here is derived from an EMBL/GenBank/DDBJ whole genome shotgun (WGS) entry which is preliminary data.</text>
</comment>
<dbReference type="Proteomes" id="UP001164250">
    <property type="component" value="Chromosome 12"/>
</dbReference>
<evidence type="ECO:0000313" key="1">
    <source>
        <dbReference type="EMBL" id="KAJ0081635.1"/>
    </source>
</evidence>
<proteinExistence type="predicted"/>
<protein>
    <submittedName>
        <fullName evidence="1">Uncharacterized protein</fullName>
    </submittedName>
</protein>
<reference evidence="2" key="1">
    <citation type="journal article" date="2023" name="G3 (Bethesda)">
        <title>Genome assembly and association tests identify interacting loci associated with vigor, precocity, and sex in interspecific pistachio rootstocks.</title>
        <authorList>
            <person name="Palmer W."/>
            <person name="Jacygrad E."/>
            <person name="Sagayaradj S."/>
            <person name="Cavanaugh K."/>
            <person name="Han R."/>
            <person name="Bertier L."/>
            <person name="Beede B."/>
            <person name="Kafkas S."/>
            <person name="Golino D."/>
            <person name="Preece J."/>
            <person name="Michelmore R."/>
        </authorList>
    </citation>
    <scope>NUCLEOTIDE SEQUENCE [LARGE SCALE GENOMIC DNA]</scope>
</reference>
<name>A0ACC1A2B9_9ROSI</name>
<keyword evidence="2" id="KW-1185">Reference proteome</keyword>